<keyword evidence="4" id="KW-1185">Reference proteome</keyword>
<dbReference type="Proteomes" id="UP000030764">
    <property type="component" value="Unassembled WGS sequence"/>
</dbReference>
<evidence type="ECO:0000313" key="2">
    <source>
        <dbReference type="EMBL" id="KFD56749.1"/>
    </source>
</evidence>
<gene>
    <name evidence="2" type="ORF">M513_02426</name>
    <name evidence="3" type="ORF">M514_02426</name>
</gene>
<evidence type="ECO:0000313" key="4">
    <source>
        <dbReference type="Proteomes" id="UP000030764"/>
    </source>
</evidence>
<organism evidence="2 4">
    <name type="scientific">Trichuris suis</name>
    <name type="common">pig whipworm</name>
    <dbReference type="NCBI Taxonomy" id="68888"/>
    <lineage>
        <taxon>Eukaryota</taxon>
        <taxon>Metazoa</taxon>
        <taxon>Ecdysozoa</taxon>
        <taxon>Nematoda</taxon>
        <taxon>Enoplea</taxon>
        <taxon>Dorylaimia</taxon>
        <taxon>Trichinellida</taxon>
        <taxon>Trichuridae</taxon>
        <taxon>Trichuris</taxon>
    </lineage>
</organism>
<protein>
    <recommendedName>
        <fullName evidence="1">DUF7041 domain-containing protein</fullName>
    </recommendedName>
</protein>
<dbReference type="InterPro" id="IPR055469">
    <property type="entry name" value="DUF7041"/>
</dbReference>
<dbReference type="EMBL" id="KL363192">
    <property type="protein sequence ID" value="KFD56749.1"/>
    <property type="molecule type" value="Genomic_DNA"/>
</dbReference>
<proteinExistence type="predicted"/>
<evidence type="ECO:0000313" key="3">
    <source>
        <dbReference type="EMBL" id="KFD64798.1"/>
    </source>
</evidence>
<evidence type="ECO:0000259" key="1">
    <source>
        <dbReference type="Pfam" id="PF23055"/>
    </source>
</evidence>
<dbReference type="AlphaFoldDB" id="A0A085MHQ3"/>
<accession>A0A085MHQ3</accession>
<name>A0A085MHQ3_9BILA</name>
<dbReference type="Pfam" id="PF23055">
    <property type="entry name" value="DUF7041"/>
    <property type="match status" value="1"/>
</dbReference>
<dbReference type="EMBL" id="KL367550">
    <property type="protein sequence ID" value="KFD64798.1"/>
    <property type="molecule type" value="Genomic_DNA"/>
</dbReference>
<dbReference type="Proteomes" id="UP000030758">
    <property type="component" value="Unassembled WGS sequence"/>
</dbReference>
<reference evidence="2 4" key="1">
    <citation type="journal article" date="2014" name="Nat. Genet.">
        <title>Genome and transcriptome of the porcine whipworm Trichuris suis.</title>
        <authorList>
            <person name="Jex A.R."/>
            <person name="Nejsum P."/>
            <person name="Schwarz E.M."/>
            <person name="Hu L."/>
            <person name="Young N.D."/>
            <person name="Hall R.S."/>
            <person name="Korhonen P.K."/>
            <person name="Liao S."/>
            <person name="Thamsborg S."/>
            <person name="Xia J."/>
            <person name="Xu P."/>
            <person name="Wang S."/>
            <person name="Scheerlinck J.P."/>
            <person name="Hofmann A."/>
            <person name="Sternberg P.W."/>
            <person name="Wang J."/>
            <person name="Gasser R.B."/>
        </authorList>
    </citation>
    <scope>NUCLEOTIDE SEQUENCE [LARGE SCALE GENOMIC DNA]</scope>
    <source>
        <strain evidence="3">DCEP-RM93F</strain>
        <strain evidence="2">DCEP-RM93M</strain>
    </source>
</reference>
<sequence length="247" mass="28360">MGGSLLWIKALDLLPRWDPFSARTLAEVGYVFRHSRCFHGRVHSDGRFKTRKPTTGTGPLSLRKRERKLRELSKNTQKPTFCLSEGSFLLSLHNRDYSLARIRHSMATTSGDPMSEFPLQQDCPLKAEKSATSQVNAVRVELPQFDLEDFDTWLLMCENLLHDAGVVRQDTMFRKILAKLPAQYFRTEKHLVLQQPLAVDCFDQLKTCLRDRLGLAPSERLGSQRSLNVSSRRRTCQQFIAVRKRLG</sequence>
<feature type="domain" description="DUF7041" evidence="1">
    <location>
        <begin position="142"/>
        <end position="220"/>
    </location>
</feature>